<name>K1WAP3_TRIAC</name>
<evidence type="ECO:0000313" key="2">
    <source>
        <dbReference type="EMBL" id="EKC98713.1"/>
    </source>
</evidence>
<evidence type="ECO:0000256" key="1">
    <source>
        <dbReference type="SAM" id="SignalP"/>
    </source>
</evidence>
<feature type="signal peptide" evidence="1">
    <location>
        <begin position="1"/>
        <end position="21"/>
    </location>
</feature>
<dbReference type="OrthoDB" id="2590379at2759"/>
<keyword evidence="3" id="KW-1185">Reference proteome</keyword>
<protein>
    <submittedName>
        <fullName evidence="2">Uncharacterized protein</fullName>
    </submittedName>
</protein>
<keyword evidence="1" id="KW-0732">Signal</keyword>
<dbReference type="EMBL" id="AMBO01000382">
    <property type="protein sequence ID" value="EKC98713.1"/>
    <property type="molecule type" value="Genomic_DNA"/>
</dbReference>
<gene>
    <name evidence="2" type="ORF">A1Q2_06945</name>
</gene>
<comment type="caution">
    <text evidence="2">The sequence shown here is derived from an EMBL/GenBank/DDBJ whole genome shotgun (WGS) entry which is preliminary data.</text>
</comment>
<dbReference type="InParanoid" id="K1WAP3"/>
<evidence type="ECO:0000313" key="3">
    <source>
        <dbReference type="Proteomes" id="UP000006757"/>
    </source>
</evidence>
<dbReference type="HOGENOM" id="CLU_094318_0_0_1"/>
<proteinExistence type="predicted"/>
<dbReference type="eggNOG" id="ENOG502SCU5">
    <property type="taxonomic scope" value="Eukaryota"/>
</dbReference>
<reference evidence="2 3" key="1">
    <citation type="journal article" date="2012" name="Eukaryot. Cell">
        <title>Genome sequence of the Trichosporon asahii environmental strain CBS 8904.</title>
        <authorList>
            <person name="Yang R.Y."/>
            <person name="Li H.T."/>
            <person name="Zhu H."/>
            <person name="Zhou G.P."/>
            <person name="Wang M."/>
            <person name="Wang L."/>
        </authorList>
    </citation>
    <scope>NUCLEOTIDE SEQUENCE [LARGE SCALE GENOMIC DNA]</scope>
    <source>
        <strain evidence="2 3">CBS 8904</strain>
    </source>
</reference>
<dbReference type="AlphaFoldDB" id="K1WAP3"/>
<feature type="chain" id="PRO_5003854684" evidence="1">
    <location>
        <begin position="22"/>
        <end position="215"/>
    </location>
</feature>
<organism evidence="2 3">
    <name type="scientific">Trichosporon asahii var. asahii (strain CBS 8904)</name>
    <name type="common">Yeast</name>
    <dbReference type="NCBI Taxonomy" id="1220162"/>
    <lineage>
        <taxon>Eukaryota</taxon>
        <taxon>Fungi</taxon>
        <taxon>Dikarya</taxon>
        <taxon>Basidiomycota</taxon>
        <taxon>Agaricomycotina</taxon>
        <taxon>Tremellomycetes</taxon>
        <taxon>Trichosporonales</taxon>
        <taxon>Trichosporonaceae</taxon>
        <taxon>Trichosporon</taxon>
    </lineage>
</organism>
<dbReference type="Proteomes" id="UP000006757">
    <property type="component" value="Unassembled WGS sequence"/>
</dbReference>
<accession>K1WAP3</accession>
<sequence>MYIGHFAIAVLAHALLRDVHALPLLLGTSFLDLLDGLLAFPGVTQVRANANAGPYLFYDLIFIDWDHSLSAAAFWSLVCLPLCLAAGYEQRTALATAAVCLSHWLADWPMHNHDLALYPHSERHFGGALWSRLGTWSWILEGLLSALCLIFAARQRQMSKWVPVTFAVTVPSAFAMGSSDTVRRQPLGKCRQPSVRRAHRPWLYRPLLAPGQAAW</sequence>